<accession>A0A918USI3</accession>
<reference evidence="2" key="2">
    <citation type="submission" date="2020-09" db="EMBL/GenBank/DDBJ databases">
        <authorList>
            <person name="Sun Q."/>
            <person name="Ohkuma M."/>
        </authorList>
    </citation>
    <scope>NUCLEOTIDE SEQUENCE</scope>
    <source>
        <strain evidence="2">JCM 4988</strain>
    </source>
</reference>
<gene>
    <name evidence="2" type="ORF">GCM10010387_25890</name>
</gene>
<dbReference type="AlphaFoldDB" id="A0A918USI3"/>
<keyword evidence="3" id="KW-1185">Reference proteome</keyword>
<dbReference type="EMBL" id="BMWG01000006">
    <property type="protein sequence ID" value="GGZ30979.1"/>
    <property type="molecule type" value="Genomic_DNA"/>
</dbReference>
<sequence>MSDERERSRRGVLRTAAGVTLGAGIAAGVPAGTAAAATAGKGEGEGEARKPGPVEVAVLLYEGFTALDAVGPYESLCRVPGVQVTMVAVKAGPVLTDTRDMEIVATKSLRQVPRPDVMVIPGGGGAGMYAVLENTRILDWVRRAHRHTLWTTSVCAGAAILGKAGLMRGVPATTHWALRDYLKEVGAIDTPGRFVESGKIITAAGISAGIDMGLYLASRLSDERVGRALELALEYDPEPPFGTGSPGKTDAGTRTLALKLLADAAP</sequence>
<dbReference type="GO" id="GO:0006355">
    <property type="term" value="P:regulation of DNA-templated transcription"/>
    <property type="evidence" value="ECO:0007669"/>
    <property type="project" value="TreeGrafter"/>
</dbReference>
<dbReference type="Proteomes" id="UP000630936">
    <property type="component" value="Unassembled WGS sequence"/>
</dbReference>
<dbReference type="Pfam" id="PF01965">
    <property type="entry name" value="DJ-1_PfpI"/>
    <property type="match status" value="1"/>
</dbReference>
<proteinExistence type="predicted"/>
<feature type="domain" description="DJ-1/PfpI" evidence="1">
    <location>
        <begin position="55"/>
        <end position="216"/>
    </location>
</feature>
<evidence type="ECO:0000313" key="3">
    <source>
        <dbReference type="Proteomes" id="UP000630936"/>
    </source>
</evidence>
<dbReference type="InterPro" id="IPR052158">
    <property type="entry name" value="INH-QAR"/>
</dbReference>
<evidence type="ECO:0000313" key="2">
    <source>
        <dbReference type="EMBL" id="GGZ30979.1"/>
    </source>
</evidence>
<organism evidence="2 3">
    <name type="scientific">Streptomyces inusitatus</name>
    <dbReference type="NCBI Taxonomy" id="68221"/>
    <lineage>
        <taxon>Bacteria</taxon>
        <taxon>Bacillati</taxon>
        <taxon>Actinomycetota</taxon>
        <taxon>Actinomycetes</taxon>
        <taxon>Kitasatosporales</taxon>
        <taxon>Streptomycetaceae</taxon>
        <taxon>Streptomyces</taxon>
    </lineage>
</organism>
<dbReference type="InterPro" id="IPR029062">
    <property type="entry name" value="Class_I_gatase-like"/>
</dbReference>
<comment type="caution">
    <text evidence="2">The sequence shown here is derived from an EMBL/GenBank/DDBJ whole genome shotgun (WGS) entry which is preliminary data.</text>
</comment>
<reference evidence="2" key="1">
    <citation type="journal article" date="2014" name="Int. J. Syst. Evol. Microbiol.">
        <title>Complete genome sequence of Corynebacterium casei LMG S-19264T (=DSM 44701T), isolated from a smear-ripened cheese.</title>
        <authorList>
            <consortium name="US DOE Joint Genome Institute (JGI-PGF)"/>
            <person name="Walter F."/>
            <person name="Albersmeier A."/>
            <person name="Kalinowski J."/>
            <person name="Ruckert C."/>
        </authorList>
    </citation>
    <scope>NUCLEOTIDE SEQUENCE</scope>
    <source>
        <strain evidence="2">JCM 4988</strain>
    </source>
</reference>
<dbReference type="InterPro" id="IPR002818">
    <property type="entry name" value="DJ-1/PfpI"/>
</dbReference>
<dbReference type="SUPFAM" id="SSF52317">
    <property type="entry name" value="Class I glutamine amidotransferase-like"/>
    <property type="match status" value="1"/>
</dbReference>
<dbReference type="PANTHER" id="PTHR43130:SF2">
    <property type="entry name" value="DJ-1_PFPI DOMAIN-CONTAINING PROTEIN"/>
    <property type="match status" value="1"/>
</dbReference>
<dbReference type="InterPro" id="IPR006311">
    <property type="entry name" value="TAT_signal"/>
</dbReference>
<dbReference type="PANTHER" id="PTHR43130">
    <property type="entry name" value="ARAC-FAMILY TRANSCRIPTIONAL REGULATOR"/>
    <property type="match status" value="1"/>
</dbReference>
<evidence type="ECO:0000259" key="1">
    <source>
        <dbReference type="Pfam" id="PF01965"/>
    </source>
</evidence>
<dbReference type="RefSeq" id="WP_190123172.1">
    <property type="nucleotide sequence ID" value="NZ_BMWG01000006.1"/>
</dbReference>
<protein>
    <recommendedName>
        <fullName evidence="1">DJ-1/PfpI domain-containing protein</fullName>
    </recommendedName>
</protein>
<dbReference type="CDD" id="cd03139">
    <property type="entry name" value="GATase1_PfpI_2"/>
    <property type="match status" value="1"/>
</dbReference>
<name>A0A918USI3_9ACTN</name>
<dbReference type="Gene3D" id="3.40.50.880">
    <property type="match status" value="1"/>
</dbReference>
<dbReference type="PROSITE" id="PS51318">
    <property type="entry name" value="TAT"/>
    <property type="match status" value="1"/>
</dbReference>